<evidence type="ECO:0000256" key="1">
    <source>
        <dbReference type="ARBA" id="ARBA00023002"/>
    </source>
</evidence>
<dbReference type="InterPro" id="IPR002563">
    <property type="entry name" value="Flavin_Rdtase-like_dom"/>
</dbReference>
<dbReference type="SMART" id="SM00903">
    <property type="entry name" value="Flavin_Reduct"/>
    <property type="match status" value="1"/>
</dbReference>
<reference evidence="3" key="1">
    <citation type="submission" date="2014-05" db="EMBL/GenBank/DDBJ databases">
        <authorList>
            <person name="Horn Fabian"/>
        </authorList>
    </citation>
    <scope>NUCLEOTIDE SEQUENCE</scope>
</reference>
<dbReference type="Proteomes" id="UP000756710">
    <property type="component" value="Unassembled WGS sequence"/>
</dbReference>
<keyword evidence="1" id="KW-0560">Oxidoreductase</keyword>
<proteinExistence type="predicted"/>
<organism evidence="3">
    <name type="scientific">Streptomyces iranensis</name>
    <dbReference type="NCBI Taxonomy" id="576784"/>
    <lineage>
        <taxon>Bacteria</taxon>
        <taxon>Bacillati</taxon>
        <taxon>Actinomycetota</taxon>
        <taxon>Actinomycetes</taxon>
        <taxon>Kitasatosporales</taxon>
        <taxon>Streptomycetaceae</taxon>
        <taxon>Streptomyces</taxon>
        <taxon>Streptomyces violaceusniger group</taxon>
    </lineage>
</organism>
<evidence type="ECO:0000313" key="4">
    <source>
        <dbReference type="EMBL" id="MBP2064358.1"/>
    </source>
</evidence>
<keyword evidence="5" id="KW-1185">Reference proteome</keyword>
<reference evidence="4 5" key="2">
    <citation type="submission" date="2021-03" db="EMBL/GenBank/DDBJ databases">
        <title>Genomic Encyclopedia of Type Strains, Phase IV (KMG-IV): sequencing the most valuable type-strain genomes for metagenomic binning, comparative biology and taxonomic classification.</title>
        <authorList>
            <person name="Goeker M."/>
        </authorList>
    </citation>
    <scope>NUCLEOTIDE SEQUENCE [LARGE SCALE GENOMIC DNA]</scope>
    <source>
        <strain evidence="4 5">DSM 41954</strain>
    </source>
</reference>
<evidence type="ECO:0000313" key="3">
    <source>
        <dbReference type="EMBL" id="CDR08921.1"/>
    </source>
</evidence>
<evidence type="ECO:0000313" key="5">
    <source>
        <dbReference type="Proteomes" id="UP000756710"/>
    </source>
</evidence>
<dbReference type="RefSeq" id="WP_044573549.1">
    <property type="nucleotide sequence ID" value="NZ_BAABDR010000022.1"/>
</dbReference>
<dbReference type="SUPFAM" id="SSF50475">
    <property type="entry name" value="FMN-binding split barrel"/>
    <property type="match status" value="1"/>
</dbReference>
<dbReference type="PANTHER" id="PTHR30466">
    <property type="entry name" value="FLAVIN REDUCTASE"/>
    <property type="match status" value="1"/>
</dbReference>
<sequence>MTITSEEFTRAMARVPAPVTVATTVDASGRRWGFTGSSFSSLSLTPPLVLICLGKTASTHEAFTTAERFMINILAEGQADIARRFAASGADRFAAGDTLPMELGLPGIPEAVARVACSLHRVVDGGDHSVLIGRVVAAHVGEDDPLVYCDRSFQRPAAVAETVRGAAVW</sequence>
<dbReference type="HOGENOM" id="CLU_059021_1_4_11"/>
<dbReference type="EMBL" id="JAGGLR010000015">
    <property type="protein sequence ID" value="MBP2064358.1"/>
    <property type="molecule type" value="Genomic_DNA"/>
</dbReference>
<feature type="domain" description="Flavin reductase like" evidence="2">
    <location>
        <begin position="12"/>
        <end position="155"/>
    </location>
</feature>
<gene>
    <name evidence="4" type="ORF">J2Z30_005381</name>
    <name evidence="3" type="ORF">SIRAN5561</name>
</gene>
<dbReference type="Pfam" id="PF01613">
    <property type="entry name" value="Flavin_Reduct"/>
    <property type="match status" value="1"/>
</dbReference>
<dbReference type="InterPro" id="IPR012349">
    <property type="entry name" value="Split_barrel_FMN-bd"/>
</dbReference>
<dbReference type="PANTHER" id="PTHR30466:SF1">
    <property type="entry name" value="FMN REDUCTASE (NADH) RUTF"/>
    <property type="match status" value="1"/>
</dbReference>
<name>A0A060ZST6_9ACTN</name>
<evidence type="ECO:0000259" key="2">
    <source>
        <dbReference type="SMART" id="SM00903"/>
    </source>
</evidence>
<dbReference type="Gene3D" id="2.30.110.10">
    <property type="entry name" value="Electron Transport, Fmn-binding Protein, Chain A"/>
    <property type="match status" value="1"/>
</dbReference>
<dbReference type="GO" id="GO:0010181">
    <property type="term" value="F:FMN binding"/>
    <property type="evidence" value="ECO:0007669"/>
    <property type="project" value="InterPro"/>
</dbReference>
<accession>A0A060ZST6</accession>
<dbReference type="EMBL" id="LK022848">
    <property type="protein sequence ID" value="CDR08921.1"/>
    <property type="molecule type" value="Genomic_DNA"/>
</dbReference>
<protein>
    <submittedName>
        <fullName evidence="3">FMN-binding flavin reductase domain protein</fullName>
    </submittedName>
    <submittedName>
        <fullName evidence="4">Flavin reductase (DIM6/NTAB) family NADH-FMN oxidoreductase RutF</fullName>
    </submittedName>
</protein>
<dbReference type="InterPro" id="IPR050268">
    <property type="entry name" value="NADH-dep_flavin_reductase"/>
</dbReference>
<dbReference type="AlphaFoldDB" id="A0A060ZST6"/>
<dbReference type="GO" id="GO:0042602">
    <property type="term" value="F:riboflavin reductase (NADPH) activity"/>
    <property type="evidence" value="ECO:0007669"/>
    <property type="project" value="TreeGrafter"/>
</dbReference>